<dbReference type="Proteomes" id="UP001479290">
    <property type="component" value="Unassembled WGS sequence"/>
</dbReference>
<dbReference type="EMBL" id="JAWDJR010000011">
    <property type="protein sequence ID" value="KAK9966496.1"/>
    <property type="molecule type" value="Genomic_DNA"/>
</dbReference>
<keyword evidence="2" id="KW-1185">Reference proteome</keyword>
<organism evidence="1 2">
    <name type="scientific">Culter alburnus</name>
    <name type="common">Topmouth culter</name>
    <dbReference type="NCBI Taxonomy" id="194366"/>
    <lineage>
        <taxon>Eukaryota</taxon>
        <taxon>Metazoa</taxon>
        <taxon>Chordata</taxon>
        <taxon>Craniata</taxon>
        <taxon>Vertebrata</taxon>
        <taxon>Euteleostomi</taxon>
        <taxon>Actinopterygii</taxon>
        <taxon>Neopterygii</taxon>
        <taxon>Teleostei</taxon>
        <taxon>Ostariophysi</taxon>
        <taxon>Cypriniformes</taxon>
        <taxon>Xenocyprididae</taxon>
        <taxon>Xenocypridinae</taxon>
        <taxon>Culter</taxon>
    </lineage>
</organism>
<protein>
    <submittedName>
        <fullName evidence="1">Uncharacterized protein</fullName>
    </submittedName>
</protein>
<dbReference type="AlphaFoldDB" id="A0AAW1ZYD5"/>
<gene>
    <name evidence="1" type="ORF">ABG768_003604</name>
</gene>
<proteinExistence type="predicted"/>
<comment type="caution">
    <text evidence="1">The sequence shown here is derived from an EMBL/GenBank/DDBJ whole genome shotgun (WGS) entry which is preliminary data.</text>
</comment>
<evidence type="ECO:0000313" key="1">
    <source>
        <dbReference type="EMBL" id="KAK9966496.1"/>
    </source>
</evidence>
<accession>A0AAW1ZYD5</accession>
<evidence type="ECO:0000313" key="2">
    <source>
        <dbReference type="Proteomes" id="UP001479290"/>
    </source>
</evidence>
<name>A0AAW1ZYD5_CULAL</name>
<sequence length="97" mass="11990">MYLIKLLKSLLCRVLRFVRTLTTSFWRLLRSNLRLRYIRQINMESDDECELDSTWEDEYKNKEPRKKNKRMSHRNMYAAKDMQAFRHRVRVSSITFI</sequence>
<reference evidence="1 2" key="1">
    <citation type="submission" date="2024-05" db="EMBL/GenBank/DDBJ databases">
        <title>A high-quality chromosomal-level genome assembly of Topmouth culter (Culter alburnus).</title>
        <authorList>
            <person name="Zhao H."/>
        </authorList>
    </citation>
    <scope>NUCLEOTIDE SEQUENCE [LARGE SCALE GENOMIC DNA]</scope>
    <source>
        <strain evidence="1">CATC2023</strain>
        <tissue evidence="1">Muscle</tissue>
    </source>
</reference>